<evidence type="ECO:0000313" key="2">
    <source>
        <dbReference type="EMBL" id="KAL0064002.1"/>
    </source>
</evidence>
<comment type="caution">
    <text evidence="2">The sequence shown here is derived from an EMBL/GenBank/DDBJ whole genome shotgun (WGS) entry which is preliminary data.</text>
</comment>
<protein>
    <recommendedName>
        <fullName evidence="1">F-box domain-containing protein</fullName>
    </recommendedName>
</protein>
<dbReference type="EMBL" id="JBBXMP010000069">
    <property type="protein sequence ID" value="KAL0064002.1"/>
    <property type="molecule type" value="Genomic_DNA"/>
</dbReference>
<gene>
    <name evidence="2" type="ORF">AAF712_009070</name>
</gene>
<dbReference type="Gene3D" id="1.20.1280.50">
    <property type="match status" value="1"/>
</dbReference>
<dbReference type="InterPro" id="IPR032675">
    <property type="entry name" value="LRR_dom_sf"/>
</dbReference>
<dbReference type="SUPFAM" id="SSF81383">
    <property type="entry name" value="F-box domain"/>
    <property type="match status" value="1"/>
</dbReference>
<dbReference type="Pfam" id="PF12937">
    <property type="entry name" value="F-box-like"/>
    <property type="match status" value="1"/>
</dbReference>
<dbReference type="Gene3D" id="3.80.10.10">
    <property type="entry name" value="Ribonuclease Inhibitor"/>
    <property type="match status" value="1"/>
</dbReference>
<accession>A0ABR2ZUK3</accession>
<evidence type="ECO:0000259" key="1">
    <source>
        <dbReference type="Pfam" id="PF12937"/>
    </source>
</evidence>
<reference evidence="2 3" key="1">
    <citation type="submission" date="2024-05" db="EMBL/GenBank/DDBJ databases">
        <title>A draft genome resource for the thread blight pathogen Marasmius tenuissimus strain MS-2.</title>
        <authorList>
            <person name="Yulfo-Soto G.E."/>
            <person name="Baruah I.K."/>
            <person name="Amoako-Attah I."/>
            <person name="Bukari Y."/>
            <person name="Meinhardt L.W."/>
            <person name="Bailey B.A."/>
            <person name="Cohen S.P."/>
        </authorList>
    </citation>
    <scope>NUCLEOTIDE SEQUENCE [LARGE SCALE GENOMIC DNA]</scope>
    <source>
        <strain evidence="2 3">MS-2</strain>
    </source>
</reference>
<dbReference type="InterPro" id="IPR001810">
    <property type="entry name" value="F-box_dom"/>
</dbReference>
<dbReference type="InterPro" id="IPR036047">
    <property type="entry name" value="F-box-like_dom_sf"/>
</dbReference>
<sequence length="453" mass="51310">MDVYGSNVVARKCTLDGFAMNVDTPQASINTIPVEILTEIFGYFLPKGNALDSPIPPLVTFVSVCRHWRQASLNAPYLWSTIRLYNPRPSRIQMLRQWLERSKACPLTLMLEITPFSSGDRAEWKLLVNTMEEALSVLILHLHRWKSVDLHLEDFPILVESPLLMLGAYPGAAPLLEEVCIAESQSFTLDAGQSIWRAIGTYPGVQRVVWQTNLAGPRSCLSGNVGWNRITYLNSHFILDDDFLGLLSHSHALEHLHISRLETSSLPILPRSRFCLPQLRKLYVMSSTTSATTLFLDHIETPLLEYLQLGEWHSGQAWVEMFERSSCRLKALWVCDKSFSDEASPKWFLSSALECLEELVAVLWCPADTLLRLLTWQSDVRRLPLLQKMKMSAVAGFTGGLLETMLASRLQNSSSNLRDLSLTFGPARMSRELRADMCYLKTLRENGFNVTYD</sequence>
<dbReference type="Proteomes" id="UP001437256">
    <property type="component" value="Unassembled WGS sequence"/>
</dbReference>
<evidence type="ECO:0000313" key="3">
    <source>
        <dbReference type="Proteomes" id="UP001437256"/>
    </source>
</evidence>
<name>A0ABR2ZUK3_9AGAR</name>
<proteinExistence type="predicted"/>
<keyword evidence="3" id="KW-1185">Reference proteome</keyword>
<feature type="domain" description="F-box" evidence="1">
    <location>
        <begin position="29"/>
        <end position="83"/>
    </location>
</feature>
<organism evidence="2 3">
    <name type="scientific">Marasmius tenuissimus</name>
    <dbReference type="NCBI Taxonomy" id="585030"/>
    <lineage>
        <taxon>Eukaryota</taxon>
        <taxon>Fungi</taxon>
        <taxon>Dikarya</taxon>
        <taxon>Basidiomycota</taxon>
        <taxon>Agaricomycotina</taxon>
        <taxon>Agaricomycetes</taxon>
        <taxon>Agaricomycetidae</taxon>
        <taxon>Agaricales</taxon>
        <taxon>Marasmiineae</taxon>
        <taxon>Marasmiaceae</taxon>
        <taxon>Marasmius</taxon>
    </lineage>
</organism>